<evidence type="ECO:0000256" key="10">
    <source>
        <dbReference type="ARBA" id="ARBA00023211"/>
    </source>
</evidence>
<proteinExistence type="inferred from homology"/>
<dbReference type="CDD" id="cd23668">
    <property type="entry name" value="GH55_beta13glucanase-like"/>
    <property type="match status" value="1"/>
</dbReference>
<dbReference type="GO" id="GO:0030145">
    <property type="term" value="F:manganese ion binding"/>
    <property type="evidence" value="ECO:0007669"/>
    <property type="project" value="InterPro"/>
</dbReference>
<sequence length="1485" mass="159971">MGLFKILTISAAVLQLATQGAAATPGTDLQQRADTSSQYWFSTIKRQGVAAFAGDSNYKVFRNVKDYGAKGDGTTDDTEAINKAVTDGPGRCIEKCDSRTTHPAIVYFPPGTYSVKKPIVQTYYTQFVGDAVDVPTIKGSADFEGMGVIDANPYDYSTGSDPPPNWYINQNNFFRQIRNFVIDMTEMPTAAGKATAGIHWQVAQATSLQNIIFNMSPASADNYQKGLFIENGSGGFMADLTFNGGGIGADIGSQQYTTRNLTFNNCNTAIHMIWDWLWLMQGVTINGGQVGINMTSDTYDSIKVGSLLLLDSKISNVPVGISTLYKPDSPYTNNTLVLNNVDMSEGVPVAVQYAKDGTALLEGNKLVDGWVQGKDYSSGKGVAIQKAQDTIKMPDALLAGDGKVFTRTKPQYETVAASRFISVKSSGAAGDGKTDDTAAIQKVFDSAQEGDVVYFDHGAYLISDTVQIPKNIRITGEMWPLLMATGKKFTDASKPVAVFEVGKPGDVGNVEMSDLIIETKGALPGAILMQWNLAGSENGAAGMWDVHFRVGGTAGTELQSDHCSKNPNATTTVDDECRGTFLMLHLTQTASAYIENCWFWVADHELDREDHNQINIYNGRGVLIESQNPVWLWGTASEHSVLYNYQIANAEKTFIGLAQTETAYMQGNPDATQGVSVLEGYFDPEFKKTCDGSSDKCARTWGMRITNSSDVFVLGAGMYSFFNNYAQECVAGQNCQDNMISVEDSKVSMYGISTKASVNMLTVNSKSVALDKDNRNTFCAAIAKFESSGSGYGSGSGSSSSLPASTGSSTASTHVPSSAASSSGNASHNPTPTSATHNASPTGGYGQPGGDATPTTSVALPSTTTKSSGPQSSDNGSSQPAQSDVAATPSPTTITVTETVTAAASTCDQALPHQAVYPDWLAVVLAGGGPSAVQTSRAALLTKTNLVAYRTTTVFLRPTTSAISSHRQILLSYIATPRKAAGSLYSAPLSTVATPPPRLNPTTTPRQITTATAARRTTDTAKMADIDVETVLKGKYPAKAHAKRVVKYIKSKVPDATGALYVEGRSETLHEDSDEPVAFRQRRSFMYLTGVDVSDCAFIYDIDTSKSTLFIPPIDPDSVIWSGLPLSPEEALAKYDVDEVLPSTELNPRLARLGSANPKSTVFAIAERVADRVTFLEFVNKDFSILAEAIDECRVVKDDYEIALMKKANLISAAAHKAALETVGKAKNEYEIDGVFAGTCSRLGAKKQAYHSIVASGRAAATLHYNHNNKDLTGKDLLLLDAGAEWGTYASDITRTFPISGRFTEQSRAIYEIVLEMQLKCIDMLKEGVLWADVHMRAHEVAIDGLLSLGILKGDRKEIFEARTSTAFLPHGLGHYLGMDTHDTGGHPNFSDPDPMFRYLRVRRNLPAGSVITVEPGIYFCEFIIAPYLKDPKHFKYIDESVLNNYWDVGGVRIEDNIVITKDGHINLTTAIKDPDEMEKIITGN</sequence>
<dbReference type="Gene3D" id="3.90.230.10">
    <property type="entry name" value="Creatinase/methionine aminopeptidase superfamily"/>
    <property type="match status" value="1"/>
</dbReference>
<evidence type="ECO:0000313" key="16">
    <source>
        <dbReference type="Proteomes" id="UP001148614"/>
    </source>
</evidence>
<keyword evidence="13" id="KW-0732">Signal</keyword>
<dbReference type="GO" id="GO:0070006">
    <property type="term" value="F:metalloaminopeptidase activity"/>
    <property type="evidence" value="ECO:0007669"/>
    <property type="project" value="InterPro"/>
</dbReference>
<feature type="domain" description="Aminopeptidase P N-terminal" evidence="14">
    <location>
        <begin position="1036"/>
        <end position="1170"/>
    </location>
</feature>
<comment type="cofactor">
    <cofactor evidence="2">
        <name>Mn(2+)</name>
        <dbReference type="ChEBI" id="CHEBI:29035"/>
    </cofactor>
</comment>
<dbReference type="InterPro" id="IPR036005">
    <property type="entry name" value="Creatinase/aminopeptidase-like"/>
</dbReference>
<dbReference type="SUPFAM" id="SSF51126">
    <property type="entry name" value="Pectin lyase-like"/>
    <property type="match status" value="2"/>
</dbReference>
<keyword evidence="6" id="KW-0031">Aminopeptidase</keyword>
<dbReference type="SMART" id="SM01011">
    <property type="entry name" value="AMP_N"/>
    <property type="match status" value="1"/>
</dbReference>
<comment type="similarity">
    <text evidence="4">Belongs to the peptidase M24B family.</text>
</comment>
<dbReference type="PANTHER" id="PTHR43226">
    <property type="entry name" value="XAA-PRO AMINOPEPTIDASE 3"/>
    <property type="match status" value="1"/>
</dbReference>
<name>A0A9W8NG11_9PEZI</name>
<evidence type="ECO:0000256" key="5">
    <source>
        <dbReference type="ARBA" id="ARBA00012574"/>
    </source>
</evidence>
<dbReference type="Proteomes" id="UP001148614">
    <property type="component" value="Unassembled WGS sequence"/>
</dbReference>
<dbReference type="Pfam" id="PF12708">
    <property type="entry name" value="Pect-lyase_RHGA_epim"/>
    <property type="match status" value="2"/>
</dbReference>
<evidence type="ECO:0000256" key="6">
    <source>
        <dbReference type="ARBA" id="ARBA00022438"/>
    </source>
</evidence>
<evidence type="ECO:0000256" key="8">
    <source>
        <dbReference type="ARBA" id="ARBA00022801"/>
    </source>
</evidence>
<keyword evidence="9" id="KW-0482">Metalloprotease</keyword>
<feature type="compositionally biased region" description="Low complexity" evidence="12">
    <location>
        <begin position="797"/>
        <end position="830"/>
    </location>
</feature>
<keyword evidence="6" id="KW-0645">Protease</keyword>
<dbReference type="EMBL" id="JANPWZ010000710">
    <property type="protein sequence ID" value="KAJ3573087.1"/>
    <property type="molecule type" value="Genomic_DNA"/>
</dbReference>
<evidence type="ECO:0000256" key="4">
    <source>
        <dbReference type="ARBA" id="ARBA00008766"/>
    </source>
</evidence>
<feature type="compositionally biased region" description="Polar residues" evidence="12">
    <location>
        <begin position="853"/>
        <end position="866"/>
    </location>
</feature>
<feature type="signal peptide" evidence="13">
    <location>
        <begin position="1"/>
        <end position="23"/>
    </location>
</feature>
<feature type="region of interest" description="Disordered" evidence="12">
    <location>
        <begin position="789"/>
        <end position="890"/>
    </location>
</feature>
<dbReference type="InterPro" id="IPR012334">
    <property type="entry name" value="Pectin_lyas_fold"/>
</dbReference>
<evidence type="ECO:0000256" key="9">
    <source>
        <dbReference type="ARBA" id="ARBA00023049"/>
    </source>
</evidence>
<feature type="compositionally biased region" description="Polar residues" evidence="12">
    <location>
        <begin position="831"/>
        <end position="841"/>
    </location>
</feature>
<dbReference type="SUPFAM" id="SSF55920">
    <property type="entry name" value="Creatinase/aminopeptidase"/>
    <property type="match status" value="1"/>
</dbReference>
<keyword evidence="16" id="KW-1185">Reference proteome</keyword>
<dbReference type="InterPro" id="IPR052433">
    <property type="entry name" value="X-Pro_dipept-like"/>
</dbReference>
<dbReference type="InterPro" id="IPR011050">
    <property type="entry name" value="Pectin_lyase_fold/virulence"/>
</dbReference>
<evidence type="ECO:0000256" key="13">
    <source>
        <dbReference type="SAM" id="SignalP"/>
    </source>
</evidence>
<dbReference type="Pfam" id="PF00557">
    <property type="entry name" value="Peptidase_M24"/>
    <property type="match status" value="1"/>
</dbReference>
<evidence type="ECO:0000256" key="7">
    <source>
        <dbReference type="ARBA" id="ARBA00022723"/>
    </source>
</evidence>
<comment type="catalytic activity">
    <reaction evidence="1">
        <text>Release of any N-terminal amino acid, including proline, that is linked to proline, even from a dipeptide or tripeptide.</text>
        <dbReference type="EC" id="3.4.11.9"/>
    </reaction>
</comment>
<dbReference type="InterPro" id="IPR000994">
    <property type="entry name" value="Pept_M24"/>
</dbReference>
<evidence type="ECO:0000256" key="3">
    <source>
        <dbReference type="ARBA" id="ARBA00002443"/>
    </source>
</evidence>
<accession>A0A9W8NG11</accession>
<dbReference type="VEuPathDB" id="FungiDB:F4678DRAFT_218905"/>
<dbReference type="Gene3D" id="2.160.20.10">
    <property type="entry name" value="Single-stranded right-handed beta-helix, Pectin lyase-like"/>
    <property type="match status" value="2"/>
</dbReference>
<feature type="compositionally biased region" description="Low complexity" evidence="12">
    <location>
        <begin position="867"/>
        <end position="890"/>
    </location>
</feature>
<feature type="chain" id="PRO_5040889725" description="Xaa-Pro aminopeptidase" evidence="13">
    <location>
        <begin position="24"/>
        <end position="1485"/>
    </location>
</feature>
<dbReference type="GO" id="GO:0006508">
    <property type="term" value="P:proteolysis"/>
    <property type="evidence" value="ECO:0007669"/>
    <property type="project" value="TreeGrafter"/>
</dbReference>
<dbReference type="VEuPathDB" id="FungiDB:F4678DRAFT_97393"/>
<dbReference type="InterPro" id="IPR029149">
    <property type="entry name" value="Creatin/AminoP/Spt16_N"/>
</dbReference>
<dbReference type="FunFam" id="2.160.20.10:FF:000023">
    <property type="entry name" value="Exo-beta-1,3-glucanase Exg0"/>
    <property type="match status" value="1"/>
</dbReference>
<dbReference type="SUPFAM" id="SSF53092">
    <property type="entry name" value="Creatinase/prolidase N-terminal domain"/>
    <property type="match status" value="1"/>
</dbReference>
<reference evidence="15" key="1">
    <citation type="submission" date="2022-07" db="EMBL/GenBank/DDBJ databases">
        <title>Genome Sequence of Xylaria arbuscula.</title>
        <authorList>
            <person name="Buettner E."/>
        </authorList>
    </citation>
    <scope>NUCLEOTIDE SEQUENCE</scope>
    <source>
        <strain evidence="15">VT107</strain>
    </source>
</reference>
<keyword evidence="10" id="KW-0464">Manganese</keyword>
<dbReference type="EC" id="3.4.11.9" evidence="5"/>
<evidence type="ECO:0000313" key="15">
    <source>
        <dbReference type="EMBL" id="KAJ3573087.1"/>
    </source>
</evidence>
<gene>
    <name evidence="15" type="ORF">NPX13_g4825</name>
</gene>
<dbReference type="InterPro" id="IPR007865">
    <property type="entry name" value="Aminopep_P_N"/>
</dbReference>
<dbReference type="PANTHER" id="PTHR43226:SF1">
    <property type="entry name" value="XAA-PRO DIPEPTIDASE"/>
    <property type="match status" value="1"/>
</dbReference>
<comment type="function">
    <text evidence="3">Catalyzes the removal of a penultimate prolyl residue from the N-termini of peptides.</text>
</comment>
<evidence type="ECO:0000256" key="1">
    <source>
        <dbReference type="ARBA" id="ARBA00001424"/>
    </source>
</evidence>
<keyword evidence="7" id="KW-0479">Metal-binding</keyword>
<dbReference type="Gene3D" id="3.40.350.10">
    <property type="entry name" value="Creatinase/prolidase N-terminal domain"/>
    <property type="match status" value="1"/>
</dbReference>
<comment type="caution">
    <text evidence="15">The sequence shown here is derived from an EMBL/GenBank/DDBJ whole genome shotgun (WGS) entry which is preliminary data.</text>
</comment>
<evidence type="ECO:0000259" key="14">
    <source>
        <dbReference type="SMART" id="SM01011"/>
    </source>
</evidence>
<dbReference type="Pfam" id="PF05195">
    <property type="entry name" value="AMP_N"/>
    <property type="match status" value="1"/>
</dbReference>
<evidence type="ECO:0000256" key="2">
    <source>
        <dbReference type="ARBA" id="ARBA00001936"/>
    </source>
</evidence>
<keyword evidence="8" id="KW-0378">Hydrolase</keyword>
<organism evidence="15 16">
    <name type="scientific">Xylaria arbuscula</name>
    <dbReference type="NCBI Taxonomy" id="114810"/>
    <lineage>
        <taxon>Eukaryota</taxon>
        <taxon>Fungi</taxon>
        <taxon>Dikarya</taxon>
        <taxon>Ascomycota</taxon>
        <taxon>Pezizomycotina</taxon>
        <taxon>Sordariomycetes</taxon>
        <taxon>Xylariomycetidae</taxon>
        <taxon>Xylariales</taxon>
        <taxon>Xylariaceae</taxon>
        <taxon>Xylaria</taxon>
    </lineage>
</organism>
<protein>
    <recommendedName>
        <fullName evidence="5">Xaa-Pro aminopeptidase</fullName>
        <ecNumber evidence="5">3.4.11.9</ecNumber>
    </recommendedName>
    <alternativeName>
        <fullName evidence="11">Aminoacylproline aminopeptidase</fullName>
    </alternativeName>
</protein>
<dbReference type="CDD" id="cd01087">
    <property type="entry name" value="Prolidase"/>
    <property type="match status" value="1"/>
</dbReference>
<evidence type="ECO:0000256" key="12">
    <source>
        <dbReference type="SAM" id="MobiDB-lite"/>
    </source>
</evidence>
<evidence type="ECO:0000256" key="11">
    <source>
        <dbReference type="ARBA" id="ARBA00030849"/>
    </source>
</evidence>
<dbReference type="FunFam" id="3.90.230.10:FF:000002">
    <property type="entry name" value="Xaa-Pro aminopeptidase 3"/>
    <property type="match status" value="1"/>
</dbReference>
<dbReference type="InterPro" id="IPR024535">
    <property type="entry name" value="RHGA/B-epi-like_pectate_lyase"/>
</dbReference>